<evidence type="ECO:0000256" key="5">
    <source>
        <dbReference type="ARBA" id="ARBA00023010"/>
    </source>
</evidence>
<keyword evidence="6 8" id="KW-0906">Nuclear pore complex</keyword>
<protein>
    <submittedName>
        <fullName evidence="11">Nucleoporin NUP53</fullName>
    </submittedName>
</protein>
<dbReference type="PROSITE" id="PS51472">
    <property type="entry name" value="RRM_NUP35"/>
    <property type="match status" value="1"/>
</dbReference>
<evidence type="ECO:0000313" key="12">
    <source>
        <dbReference type="Proteomes" id="UP000247409"/>
    </source>
</evidence>
<dbReference type="GO" id="GO:0005543">
    <property type="term" value="F:phospholipid binding"/>
    <property type="evidence" value="ECO:0007669"/>
    <property type="project" value="TreeGrafter"/>
</dbReference>
<dbReference type="EMBL" id="NBIV01000034">
    <property type="protein sequence ID" value="PXF46712.1"/>
    <property type="molecule type" value="Genomic_DNA"/>
</dbReference>
<dbReference type="PANTHER" id="PTHR21527">
    <property type="entry name" value="NUCLEOPORIN NUP35"/>
    <property type="match status" value="1"/>
</dbReference>
<dbReference type="AlphaFoldDB" id="A0A2V3IX46"/>
<evidence type="ECO:0000256" key="9">
    <source>
        <dbReference type="SAM" id="MobiDB-lite"/>
    </source>
</evidence>
<dbReference type="CDD" id="cd12441">
    <property type="entry name" value="RRM_Nup53_like"/>
    <property type="match status" value="1"/>
</dbReference>
<keyword evidence="3 8" id="KW-0509">mRNA transport</keyword>
<dbReference type="InterPro" id="IPR035979">
    <property type="entry name" value="RBD_domain_sf"/>
</dbReference>
<name>A0A2V3IX46_9FLOR</name>
<evidence type="ECO:0000256" key="7">
    <source>
        <dbReference type="ARBA" id="ARBA00023242"/>
    </source>
</evidence>
<dbReference type="Gene3D" id="3.30.70.330">
    <property type="match status" value="1"/>
</dbReference>
<evidence type="ECO:0000256" key="3">
    <source>
        <dbReference type="ARBA" id="ARBA00022816"/>
    </source>
</evidence>
<comment type="subcellular location">
    <subcellularLocation>
        <location evidence="1">Nucleus</location>
        <location evidence="1">Nuclear pore complex</location>
    </subcellularLocation>
</comment>
<dbReference type="GO" id="GO:0006999">
    <property type="term" value="P:nuclear pore organization"/>
    <property type="evidence" value="ECO:0007669"/>
    <property type="project" value="TreeGrafter"/>
</dbReference>
<feature type="compositionally biased region" description="Basic and acidic residues" evidence="9">
    <location>
        <begin position="71"/>
        <end position="83"/>
    </location>
</feature>
<keyword evidence="5" id="KW-0811">Translocation</keyword>
<feature type="compositionally biased region" description="Low complexity" evidence="9">
    <location>
        <begin position="118"/>
        <end position="131"/>
    </location>
</feature>
<reference evidence="11 12" key="1">
    <citation type="journal article" date="2018" name="Mol. Biol. Evol.">
        <title>Analysis of the draft genome of the red seaweed Gracilariopsis chorda provides insights into genome size evolution in Rhodophyta.</title>
        <authorList>
            <person name="Lee J."/>
            <person name="Yang E.C."/>
            <person name="Graf L."/>
            <person name="Yang J.H."/>
            <person name="Qiu H."/>
            <person name="Zel Zion U."/>
            <person name="Chan C.X."/>
            <person name="Stephens T.G."/>
            <person name="Weber A.P.M."/>
            <person name="Boo G.H."/>
            <person name="Boo S.M."/>
            <person name="Kim K.M."/>
            <person name="Shin Y."/>
            <person name="Jung M."/>
            <person name="Lee S.J."/>
            <person name="Yim H.S."/>
            <person name="Lee J.H."/>
            <person name="Bhattacharya D."/>
            <person name="Yoon H.S."/>
        </authorList>
    </citation>
    <scope>NUCLEOTIDE SEQUENCE [LARGE SCALE GENOMIC DNA]</scope>
    <source>
        <strain evidence="11 12">SKKU-2015</strain>
        <tissue evidence="11">Whole body</tissue>
    </source>
</reference>
<dbReference type="Proteomes" id="UP000247409">
    <property type="component" value="Unassembled WGS sequence"/>
</dbReference>
<keyword evidence="2 8" id="KW-0813">Transport</keyword>
<dbReference type="STRING" id="448386.A0A2V3IX46"/>
<dbReference type="GO" id="GO:0003676">
    <property type="term" value="F:nucleic acid binding"/>
    <property type="evidence" value="ECO:0007669"/>
    <property type="project" value="InterPro"/>
</dbReference>
<keyword evidence="4" id="KW-0653">Protein transport</keyword>
<evidence type="ECO:0000313" key="11">
    <source>
        <dbReference type="EMBL" id="PXF46712.1"/>
    </source>
</evidence>
<dbReference type="InterPro" id="IPR012677">
    <property type="entry name" value="Nucleotide-bd_a/b_plait_sf"/>
</dbReference>
<dbReference type="InterPro" id="IPR007846">
    <property type="entry name" value="RRM_NUP35_dom"/>
</dbReference>
<dbReference type="OrthoDB" id="3365060at2759"/>
<dbReference type="PANTHER" id="PTHR21527:SF6">
    <property type="entry name" value="NUCLEOPORIN NUP35"/>
    <property type="match status" value="1"/>
</dbReference>
<evidence type="ECO:0000259" key="10">
    <source>
        <dbReference type="PROSITE" id="PS51472"/>
    </source>
</evidence>
<proteinExistence type="predicted"/>
<dbReference type="Pfam" id="PF05172">
    <property type="entry name" value="RRM_Nup35"/>
    <property type="match status" value="1"/>
</dbReference>
<feature type="domain" description="RRM Nup35-type" evidence="10">
    <location>
        <begin position="140"/>
        <end position="220"/>
    </location>
</feature>
<keyword evidence="7 8" id="KW-0539">Nucleus</keyword>
<evidence type="ECO:0000256" key="6">
    <source>
        <dbReference type="ARBA" id="ARBA00023132"/>
    </source>
</evidence>
<sequence length="296" mass="32609">MFPSPSNARDDDHTTERLPNYLLSSSATPALDQPSSHLFQTPAKYTPQRRLSTRPEAPQLFARRTPLTFNDRLRPDRPDDHSTASRTFMPSTKPRTPHVPPNKSLLDTGPPSVRVLRSPSASPATSLTPNSLSARTPTLGPQDRWITVFGFGPAMEAQALREFRRHGEIVRTMPGKGNWVHILYRTPLQAQVALQRPWRILAGTETMVGAMPCTEPNVAKLADEQIEKGMLIASPSVATSAPFGTPAPPPSATPINSLKTPSTMLRREPATVSEPTVIRTPQRQSGIFDFFSGFYK</sequence>
<dbReference type="GO" id="GO:0051028">
    <property type="term" value="P:mRNA transport"/>
    <property type="evidence" value="ECO:0007669"/>
    <property type="project" value="UniProtKB-UniRule"/>
</dbReference>
<evidence type="ECO:0000256" key="1">
    <source>
        <dbReference type="ARBA" id="ARBA00004567"/>
    </source>
</evidence>
<keyword evidence="12" id="KW-1185">Reference proteome</keyword>
<dbReference type="GO" id="GO:0017056">
    <property type="term" value="F:structural constituent of nuclear pore"/>
    <property type="evidence" value="ECO:0007669"/>
    <property type="project" value="TreeGrafter"/>
</dbReference>
<feature type="compositionally biased region" description="Polar residues" evidence="9">
    <location>
        <begin position="22"/>
        <end position="39"/>
    </location>
</feature>
<accession>A0A2V3IX46</accession>
<organism evidence="11 12">
    <name type="scientific">Gracilariopsis chorda</name>
    <dbReference type="NCBI Taxonomy" id="448386"/>
    <lineage>
        <taxon>Eukaryota</taxon>
        <taxon>Rhodophyta</taxon>
        <taxon>Florideophyceae</taxon>
        <taxon>Rhodymeniophycidae</taxon>
        <taxon>Gracilariales</taxon>
        <taxon>Gracilariaceae</taxon>
        <taxon>Gracilariopsis</taxon>
    </lineage>
</organism>
<feature type="region of interest" description="Disordered" evidence="9">
    <location>
        <begin position="1"/>
        <end position="139"/>
    </location>
</feature>
<dbReference type="GO" id="GO:0006607">
    <property type="term" value="P:NLS-bearing protein import into nucleus"/>
    <property type="evidence" value="ECO:0007669"/>
    <property type="project" value="TreeGrafter"/>
</dbReference>
<comment type="caution">
    <text evidence="11">The sequence shown here is derived from an EMBL/GenBank/DDBJ whole genome shotgun (WGS) entry which is preliminary data.</text>
</comment>
<gene>
    <name evidence="11" type="ORF">BWQ96_03538</name>
</gene>
<dbReference type="GO" id="GO:0044615">
    <property type="term" value="C:nuclear pore nuclear basket"/>
    <property type="evidence" value="ECO:0007669"/>
    <property type="project" value="TreeGrafter"/>
</dbReference>
<dbReference type="GO" id="GO:0044613">
    <property type="term" value="C:nuclear pore central transport channel"/>
    <property type="evidence" value="ECO:0007669"/>
    <property type="project" value="TreeGrafter"/>
</dbReference>
<dbReference type="SUPFAM" id="SSF54928">
    <property type="entry name" value="RNA-binding domain, RBD"/>
    <property type="match status" value="1"/>
</dbReference>
<evidence type="ECO:0000256" key="2">
    <source>
        <dbReference type="ARBA" id="ARBA00022448"/>
    </source>
</evidence>
<feature type="compositionally biased region" description="Polar residues" evidence="9">
    <location>
        <begin position="84"/>
        <end position="94"/>
    </location>
</feature>
<evidence type="ECO:0000256" key="8">
    <source>
        <dbReference type="PROSITE-ProRule" id="PRU00804"/>
    </source>
</evidence>
<evidence type="ECO:0000256" key="4">
    <source>
        <dbReference type="ARBA" id="ARBA00022927"/>
    </source>
</evidence>